<comment type="caution">
    <text evidence="2">The sequence shown here is derived from an EMBL/GenBank/DDBJ whole genome shotgun (WGS) entry which is preliminary data.</text>
</comment>
<gene>
    <name evidence="2" type="ORF">OJ962_15745</name>
</gene>
<protein>
    <recommendedName>
        <fullName evidence="4">Tetratricopeptide repeat protein</fullName>
    </recommendedName>
</protein>
<evidence type="ECO:0000313" key="2">
    <source>
        <dbReference type="EMBL" id="MDA0138955.1"/>
    </source>
</evidence>
<reference evidence="2" key="1">
    <citation type="submission" date="2022-10" db="EMBL/GenBank/DDBJ databases">
        <title>The WGS of Solirubrobacter sp. CPCC 204708.</title>
        <authorList>
            <person name="Jiang Z."/>
        </authorList>
    </citation>
    <scope>NUCLEOTIDE SEQUENCE</scope>
    <source>
        <strain evidence="2">CPCC 204708</strain>
    </source>
</reference>
<keyword evidence="1" id="KW-0732">Signal</keyword>
<dbReference type="EMBL" id="JAPCID010000020">
    <property type="protein sequence ID" value="MDA0138955.1"/>
    <property type="molecule type" value="Genomic_DNA"/>
</dbReference>
<evidence type="ECO:0008006" key="4">
    <source>
        <dbReference type="Google" id="ProtNLM"/>
    </source>
</evidence>
<sequence>MIKFALLTVAAAFAAATVAFTRGDDPATAAPRVDRPVLTGTSADIPALERAVAAGQDDLRPDLALAYLQRARETEDTAFYDTAERALGRPKTPAGLAIAAQLAAARHEFTKALALGAKAGNLGAPIRVDALVELGRLDDAERELQAMIDRRPNLEGYARVSYVRELRGDLDGAVEAMRLALAAGGPSVEHGAYVNVLLGELERRRGRPAASRRAFQRTLALMPEHPEAEMGLARLDAARSLDAGIARLRRLADRLPDFDHLIALGEAELAAGKPARRTFQRVAAKRKTIGPLNADTALELALYEADHGNPREAVRFARFGYREAPSAKAADTLGWALTRAGAPKEGRRYTREALRDGALDPLWLAHAGLTEIAAGGDGRRELRLALAHGLDGHPWQAQQARRALG</sequence>
<feature type="chain" id="PRO_5046429528" description="Tetratricopeptide repeat protein" evidence="1">
    <location>
        <begin position="22"/>
        <end position="405"/>
    </location>
</feature>
<keyword evidence="3" id="KW-1185">Reference proteome</keyword>
<dbReference type="Proteomes" id="UP001147700">
    <property type="component" value="Unassembled WGS sequence"/>
</dbReference>
<accession>A0ABT4RKZ7</accession>
<evidence type="ECO:0000256" key="1">
    <source>
        <dbReference type="SAM" id="SignalP"/>
    </source>
</evidence>
<name>A0ABT4RKZ7_9ACTN</name>
<dbReference type="Gene3D" id="1.25.40.10">
    <property type="entry name" value="Tetratricopeptide repeat domain"/>
    <property type="match status" value="1"/>
</dbReference>
<dbReference type="InterPro" id="IPR011990">
    <property type="entry name" value="TPR-like_helical_dom_sf"/>
</dbReference>
<evidence type="ECO:0000313" key="3">
    <source>
        <dbReference type="Proteomes" id="UP001147700"/>
    </source>
</evidence>
<dbReference type="RefSeq" id="WP_202954451.1">
    <property type="nucleotide sequence ID" value="NZ_JAPCID010000020.1"/>
</dbReference>
<proteinExistence type="predicted"/>
<dbReference type="SUPFAM" id="SSF48452">
    <property type="entry name" value="TPR-like"/>
    <property type="match status" value="1"/>
</dbReference>
<feature type="signal peptide" evidence="1">
    <location>
        <begin position="1"/>
        <end position="21"/>
    </location>
</feature>
<organism evidence="2 3">
    <name type="scientific">Solirubrobacter deserti</name>
    <dbReference type="NCBI Taxonomy" id="2282478"/>
    <lineage>
        <taxon>Bacteria</taxon>
        <taxon>Bacillati</taxon>
        <taxon>Actinomycetota</taxon>
        <taxon>Thermoleophilia</taxon>
        <taxon>Solirubrobacterales</taxon>
        <taxon>Solirubrobacteraceae</taxon>
        <taxon>Solirubrobacter</taxon>
    </lineage>
</organism>